<keyword evidence="2" id="KW-1185">Reference proteome</keyword>
<name>A0A843BCR7_9BURK</name>
<sequence>MNTAASILTLVLTLTAGAVGGTFWGQHLERKNQDAETVAQLKATLTANSDLVKRSTEASQTIRTATARLQQAQTQNLKDFRHELQSTATDRAGCVFPAGVMRGISAARDRAAAAAAHGIVDAVPAATGGTADDR</sequence>
<protein>
    <recommendedName>
        <fullName evidence="3">DUF2570 domain-containing protein</fullName>
    </recommendedName>
</protein>
<dbReference type="RefSeq" id="WP_198462283.1">
    <property type="nucleotide sequence ID" value="NZ_JABBCQ020000030.1"/>
</dbReference>
<evidence type="ECO:0008006" key="3">
    <source>
        <dbReference type="Google" id="ProtNLM"/>
    </source>
</evidence>
<evidence type="ECO:0000313" key="1">
    <source>
        <dbReference type="EMBL" id="MBI1626934.1"/>
    </source>
</evidence>
<reference evidence="1" key="1">
    <citation type="submission" date="2020-12" db="EMBL/GenBank/DDBJ databases">
        <title>Comamonas sp. nov., isolated from stream water.</title>
        <authorList>
            <person name="Park K.-H."/>
        </authorList>
    </citation>
    <scope>NUCLEOTIDE SEQUENCE</scope>
    <source>
        <strain evidence="1">EJ-4</strain>
    </source>
</reference>
<dbReference type="Proteomes" id="UP000530032">
    <property type="component" value="Unassembled WGS sequence"/>
</dbReference>
<evidence type="ECO:0000313" key="2">
    <source>
        <dbReference type="Proteomes" id="UP000530032"/>
    </source>
</evidence>
<accession>A0A843BCR7</accession>
<dbReference type="EMBL" id="JABBCQ020000030">
    <property type="protein sequence ID" value="MBI1626934.1"/>
    <property type="molecule type" value="Genomic_DNA"/>
</dbReference>
<organism evidence="1 2">
    <name type="scientific">Comamonas suwonensis</name>
    <dbReference type="NCBI Taxonomy" id="2606214"/>
    <lineage>
        <taxon>Bacteria</taxon>
        <taxon>Pseudomonadati</taxon>
        <taxon>Pseudomonadota</taxon>
        <taxon>Betaproteobacteria</taxon>
        <taxon>Burkholderiales</taxon>
        <taxon>Comamonadaceae</taxon>
        <taxon>Comamonas</taxon>
    </lineage>
</organism>
<gene>
    <name evidence="1" type="ORF">HF327_020900</name>
</gene>
<comment type="caution">
    <text evidence="1">The sequence shown here is derived from an EMBL/GenBank/DDBJ whole genome shotgun (WGS) entry which is preliminary data.</text>
</comment>
<dbReference type="AlphaFoldDB" id="A0A843BCR7"/>
<proteinExistence type="predicted"/>